<comment type="caution">
    <text evidence="3">The sequence shown here is derived from an EMBL/GenBank/DDBJ whole genome shotgun (WGS) entry which is preliminary data.</text>
</comment>
<reference evidence="3" key="1">
    <citation type="submission" date="2021-02" db="EMBL/GenBank/DDBJ databases">
        <authorList>
            <person name="Nowell W R."/>
        </authorList>
    </citation>
    <scope>NUCLEOTIDE SEQUENCE</scope>
</reference>
<dbReference type="AlphaFoldDB" id="A0A8S3CAG3"/>
<gene>
    <name evidence="2" type="ORF">GIL414_LOCUS39195</name>
    <name evidence="3" type="ORF">GIL414_LOCUS50591</name>
</gene>
<feature type="non-terminal residue" evidence="3">
    <location>
        <position position="65"/>
    </location>
</feature>
<evidence type="ECO:0000313" key="4">
    <source>
        <dbReference type="Proteomes" id="UP000681720"/>
    </source>
</evidence>
<proteinExistence type="predicted"/>
<sequence>QYLLAVKVKKSNALKQVLETSAKNPTQATAMTDIFWKNVFDVNLTDGTSQGADREKDNSDNDDLQ</sequence>
<name>A0A8S3CAG3_9BILA</name>
<evidence type="ECO:0000256" key="1">
    <source>
        <dbReference type="SAM" id="MobiDB-lite"/>
    </source>
</evidence>
<evidence type="ECO:0000313" key="2">
    <source>
        <dbReference type="EMBL" id="CAF4607286.1"/>
    </source>
</evidence>
<dbReference type="EMBL" id="CAJOBJ010169056">
    <property type="protein sequence ID" value="CAF4875501.1"/>
    <property type="molecule type" value="Genomic_DNA"/>
</dbReference>
<evidence type="ECO:0000313" key="3">
    <source>
        <dbReference type="EMBL" id="CAF4875501.1"/>
    </source>
</evidence>
<protein>
    <submittedName>
        <fullName evidence="3">Uncharacterized protein</fullName>
    </submittedName>
</protein>
<feature type="non-terminal residue" evidence="3">
    <location>
        <position position="1"/>
    </location>
</feature>
<dbReference type="Proteomes" id="UP000681720">
    <property type="component" value="Unassembled WGS sequence"/>
</dbReference>
<dbReference type="EMBL" id="CAJOBJ010105493">
    <property type="protein sequence ID" value="CAF4607286.1"/>
    <property type="molecule type" value="Genomic_DNA"/>
</dbReference>
<accession>A0A8S3CAG3</accession>
<feature type="region of interest" description="Disordered" evidence="1">
    <location>
        <begin position="46"/>
        <end position="65"/>
    </location>
</feature>
<organism evidence="3 4">
    <name type="scientific">Rotaria magnacalcarata</name>
    <dbReference type="NCBI Taxonomy" id="392030"/>
    <lineage>
        <taxon>Eukaryota</taxon>
        <taxon>Metazoa</taxon>
        <taxon>Spiralia</taxon>
        <taxon>Gnathifera</taxon>
        <taxon>Rotifera</taxon>
        <taxon>Eurotatoria</taxon>
        <taxon>Bdelloidea</taxon>
        <taxon>Philodinida</taxon>
        <taxon>Philodinidae</taxon>
        <taxon>Rotaria</taxon>
    </lineage>
</organism>